<evidence type="ECO:0000256" key="2">
    <source>
        <dbReference type="ARBA" id="ARBA00009348"/>
    </source>
</evidence>
<dbReference type="AlphaFoldDB" id="A0A7X3GAE9"/>
<dbReference type="InterPro" id="IPR023364">
    <property type="entry name" value="Trans_sialidase_dom3"/>
</dbReference>
<feature type="domain" description="Glycoside hydrolase family 33 N-terminal" evidence="10">
    <location>
        <begin position="90"/>
        <end position="266"/>
    </location>
</feature>
<evidence type="ECO:0000256" key="1">
    <source>
        <dbReference type="ARBA" id="ARBA00000427"/>
    </source>
</evidence>
<keyword evidence="5" id="KW-0677">Repeat</keyword>
<dbReference type="GO" id="GO:0009313">
    <property type="term" value="P:oligosaccharide catabolic process"/>
    <property type="evidence" value="ECO:0007669"/>
    <property type="project" value="TreeGrafter"/>
</dbReference>
<dbReference type="Gene3D" id="2.40.220.10">
    <property type="entry name" value="Intramolecular Trans-sialidase, Domain 3"/>
    <property type="match status" value="1"/>
</dbReference>
<evidence type="ECO:0000256" key="4">
    <source>
        <dbReference type="ARBA" id="ARBA00022729"/>
    </source>
</evidence>
<feature type="chain" id="PRO_5031140289" description="exo-alpha-sialidase" evidence="9">
    <location>
        <begin position="32"/>
        <end position="738"/>
    </location>
</feature>
<reference evidence="12 13" key="1">
    <citation type="submission" date="2019-12" db="EMBL/GenBank/DDBJ databases">
        <title>Microbes associate with the intestines of laboratory mice.</title>
        <authorList>
            <person name="Navarre W."/>
            <person name="Wong E."/>
        </authorList>
    </citation>
    <scope>NUCLEOTIDE SEQUENCE [LARGE SCALE GENOMIC DNA]</scope>
    <source>
        <strain evidence="12 13">NM51_B2-22</strain>
    </source>
</reference>
<dbReference type="Pfam" id="PF02973">
    <property type="entry name" value="Sialidase"/>
    <property type="match status" value="1"/>
</dbReference>
<evidence type="ECO:0000256" key="3">
    <source>
        <dbReference type="ARBA" id="ARBA00012733"/>
    </source>
</evidence>
<evidence type="ECO:0000256" key="6">
    <source>
        <dbReference type="ARBA" id="ARBA00022801"/>
    </source>
</evidence>
<sequence>MPRCNVKIYKYVTTFAAAALLSFALVNQVSADEQSDSTVGTDPETVSVQPVETEESATNVVDSPAVATVTEAEVSHSETSVSPVFEASDVTLNGQGVDITNQVLDKLQGDDFTVVVSYEQAKHTGIQALFGISNATAGNQNSYLDLFVRDTGELGMEARDTASKTNNLVARPASVWGKYRQEPVSNTVALVADSTTNTYSLYANGTKVVEKKVDRYLTLDDIKGVNSVVLGGVRRYGKIDFGFTGHLESLKIYNRALEAAAVEQMTRNHLTSRLIYKANDATGSNYFRIPVLYTLSNGRVLSSIDARYGGTHDFLNKINIATSYSDDNGVTWTEPRLTLAFDDFANVPLEWPRDPGMRDLQISGGATYIDSVIVEKTDHQVLMFADVMPAGVSFREATRVDSGYKEINGKVYLKLKKSGDNQYHYTVRENGVIYDDRTNQATAYTVGNDFSIQENGSALKVEQYSVTFENNRKTEYKNGKMVNMNIFYKDSLFKVVPTNYIAYITSDDAGETWSSPTLLPPLMGLKRNAPYLGPGRGIVDSKTGRILVTSYTGKESVFIYSDDNGQTWEAKVVPLPSNWSAEAQIVELSPGVLQAYMRTNNGKIAYLTSKDSGETWGAPEYLDFVANPNYGTELSIINYSQKIDGKKAVILSTPNSRSGRKHGQVSIGLIHEDNTIEWRYHHDVDSSQYGFSYSTLTELPNHEIGLMFEKFDSWSRNELHMKNVVPYISFSIEDLKTV</sequence>
<evidence type="ECO:0000259" key="11">
    <source>
        <dbReference type="Pfam" id="PF13088"/>
    </source>
</evidence>
<keyword evidence="7" id="KW-0326">Glycosidase</keyword>
<protein>
    <recommendedName>
        <fullName evidence="3">exo-alpha-sialidase</fullName>
        <ecNumber evidence="3">3.2.1.18</ecNumber>
    </recommendedName>
</protein>
<dbReference type="InterPro" id="IPR036278">
    <property type="entry name" value="Sialidase_sf"/>
</dbReference>
<comment type="caution">
    <text evidence="12">The sequence shown here is derived from an EMBL/GenBank/DDBJ whole genome shotgun (WGS) entry which is preliminary data.</text>
</comment>
<dbReference type="CDD" id="cd15482">
    <property type="entry name" value="Sialidase_non-viral"/>
    <property type="match status" value="1"/>
</dbReference>
<gene>
    <name evidence="12" type="ORF">E5983_06815</name>
</gene>
<evidence type="ECO:0000256" key="7">
    <source>
        <dbReference type="ARBA" id="ARBA00023295"/>
    </source>
</evidence>
<proteinExistence type="inferred from homology"/>
<name>A0A7X3GAE9_9STRE</name>
<dbReference type="InterPro" id="IPR004124">
    <property type="entry name" value="Glyco_hydro_33_N"/>
</dbReference>
<feature type="domain" description="Sialidase" evidence="11">
    <location>
        <begin position="498"/>
        <end position="701"/>
    </location>
</feature>
<organism evidence="12 13">
    <name type="scientific">Streptococcus danieliae</name>
    <dbReference type="NCBI Taxonomy" id="747656"/>
    <lineage>
        <taxon>Bacteria</taxon>
        <taxon>Bacillati</taxon>
        <taxon>Bacillota</taxon>
        <taxon>Bacilli</taxon>
        <taxon>Lactobacillales</taxon>
        <taxon>Streptococcaceae</taxon>
        <taxon>Streptococcus</taxon>
    </lineage>
</organism>
<evidence type="ECO:0000256" key="9">
    <source>
        <dbReference type="SAM" id="SignalP"/>
    </source>
</evidence>
<dbReference type="Gene3D" id="2.60.120.200">
    <property type="match status" value="1"/>
</dbReference>
<dbReference type="Proteomes" id="UP000461595">
    <property type="component" value="Unassembled WGS sequence"/>
</dbReference>
<feature type="signal peptide" evidence="9">
    <location>
        <begin position="1"/>
        <end position="31"/>
    </location>
</feature>
<dbReference type="GO" id="GO:0016020">
    <property type="term" value="C:membrane"/>
    <property type="evidence" value="ECO:0007669"/>
    <property type="project" value="TreeGrafter"/>
</dbReference>
<keyword evidence="4 9" id="KW-0732">Signal</keyword>
<accession>A0A7X3GAE9</accession>
<dbReference type="EMBL" id="WSRS01000062">
    <property type="protein sequence ID" value="MVX59346.1"/>
    <property type="molecule type" value="Genomic_DNA"/>
</dbReference>
<dbReference type="Gene3D" id="2.120.10.10">
    <property type="match status" value="1"/>
</dbReference>
<dbReference type="PANTHER" id="PTHR10628">
    <property type="entry name" value="SIALIDASE"/>
    <property type="match status" value="1"/>
</dbReference>
<dbReference type="GO" id="GO:0006689">
    <property type="term" value="P:ganglioside catabolic process"/>
    <property type="evidence" value="ECO:0007669"/>
    <property type="project" value="TreeGrafter"/>
</dbReference>
<keyword evidence="6" id="KW-0378">Hydrolase</keyword>
<evidence type="ECO:0000313" key="13">
    <source>
        <dbReference type="Proteomes" id="UP000461595"/>
    </source>
</evidence>
<dbReference type="PANTHER" id="PTHR10628:SF30">
    <property type="entry name" value="EXO-ALPHA-SIALIDASE"/>
    <property type="match status" value="1"/>
</dbReference>
<dbReference type="Pfam" id="PF13088">
    <property type="entry name" value="BNR_2"/>
    <property type="match status" value="1"/>
</dbReference>
<evidence type="ECO:0000313" key="12">
    <source>
        <dbReference type="EMBL" id="MVX59346.1"/>
    </source>
</evidence>
<dbReference type="InterPro" id="IPR026856">
    <property type="entry name" value="Sialidase_fam"/>
</dbReference>
<dbReference type="EC" id="3.2.1.18" evidence="3"/>
<evidence type="ECO:0000259" key="10">
    <source>
        <dbReference type="Pfam" id="PF02973"/>
    </source>
</evidence>
<evidence type="ECO:0000256" key="8">
    <source>
        <dbReference type="SAM" id="MobiDB-lite"/>
    </source>
</evidence>
<dbReference type="OrthoDB" id="7294637at2"/>
<evidence type="ECO:0000256" key="5">
    <source>
        <dbReference type="ARBA" id="ARBA00022737"/>
    </source>
</evidence>
<dbReference type="GO" id="GO:0004308">
    <property type="term" value="F:exo-alpha-sialidase activity"/>
    <property type="evidence" value="ECO:0007669"/>
    <property type="project" value="UniProtKB-EC"/>
</dbReference>
<dbReference type="InterPro" id="IPR013320">
    <property type="entry name" value="ConA-like_dom_sf"/>
</dbReference>
<comment type="similarity">
    <text evidence="2">Belongs to the glycosyl hydrolase 33 family.</text>
</comment>
<dbReference type="InterPro" id="IPR011040">
    <property type="entry name" value="Sialidase"/>
</dbReference>
<feature type="region of interest" description="Disordered" evidence="8">
    <location>
        <begin position="32"/>
        <end position="61"/>
    </location>
</feature>
<dbReference type="SUPFAM" id="SSF49899">
    <property type="entry name" value="Concanavalin A-like lectins/glucanases"/>
    <property type="match status" value="1"/>
</dbReference>
<comment type="catalytic activity">
    <reaction evidence="1">
        <text>Hydrolysis of alpha-(2-&gt;3)-, alpha-(2-&gt;6)-, alpha-(2-&gt;8)- glycosidic linkages of terminal sialic acid residues in oligosaccharides, glycoproteins, glycolipids, colominic acid and synthetic substrates.</text>
        <dbReference type="EC" id="3.2.1.18"/>
    </reaction>
</comment>
<dbReference type="SUPFAM" id="SSF50939">
    <property type="entry name" value="Sialidases"/>
    <property type="match status" value="1"/>
</dbReference>
<dbReference type="GO" id="GO:0005737">
    <property type="term" value="C:cytoplasm"/>
    <property type="evidence" value="ECO:0007669"/>
    <property type="project" value="TreeGrafter"/>
</dbReference>